<evidence type="ECO:0000256" key="1">
    <source>
        <dbReference type="ARBA" id="ARBA00010641"/>
    </source>
</evidence>
<dbReference type="InterPro" id="IPR013249">
    <property type="entry name" value="RNA_pol_sigma70_r4_t2"/>
</dbReference>
<dbReference type="SUPFAM" id="SSF88946">
    <property type="entry name" value="Sigma2 domain of RNA polymerase sigma factors"/>
    <property type="match status" value="1"/>
</dbReference>
<protein>
    <submittedName>
        <fullName evidence="7">Sigma-70 family RNA polymerase sigma factor</fullName>
    </submittedName>
</protein>
<dbReference type="NCBIfam" id="TIGR02937">
    <property type="entry name" value="sigma70-ECF"/>
    <property type="match status" value="1"/>
</dbReference>
<dbReference type="InterPro" id="IPR013324">
    <property type="entry name" value="RNA_pol_sigma_r3/r4-like"/>
</dbReference>
<dbReference type="Gene3D" id="1.10.10.10">
    <property type="entry name" value="Winged helix-like DNA-binding domain superfamily/Winged helix DNA-binding domain"/>
    <property type="match status" value="1"/>
</dbReference>
<reference evidence="7 8" key="1">
    <citation type="journal article" date="2020" name="Microorganisms">
        <title>Simultaneous Genome Sequencing of Prosthecochloris ethylica and Desulfuromonas acetoxidans within a Syntrophic Mixture Reveals Unique Pili and Protein Interactions.</title>
        <authorList>
            <person name="Kyndt J.A."/>
            <person name="Van Beeumen J.J."/>
            <person name="Meyer T.E."/>
        </authorList>
    </citation>
    <scope>NUCLEOTIDE SEQUENCE [LARGE SCALE GENOMIC DNA]</scope>
    <source>
        <strain evidence="7 8">N3</strain>
    </source>
</reference>
<dbReference type="Proteomes" id="UP000619838">
    <property type="component" value="Unassembled WGS sequence"/>
</dbReference>
<comment type="caution">
    <text evidence="7">The sequence shown here is derived from an EMBL/GenBank/DDBJ whole genome shotgun (WGS) entry which is preliminary data.</text>
</comment>
<proteinExistence type="inferred from homology"/>
<dbReference type="SUPFAM" id="SSF88659">
    <property type="entry name" value="Sigma3 and sigma4 domains of RNA polymerase sigma factors"/>
    <property type="match status" value="1"/>
</dbReference>
<dbReference type="Pfam" id="PF08281">
    <property type="entry name" value="Sigma70_r4_2"/>
    <property type="match status" value="1"/>
</dbReference>
<evidence type="ECO:0000256" key="3">
    <source>
        <dbReference type="ARBA" id="ARBA00023082"/>
    </source>
</evidence>
<organism evidence="7 8">
    <name type="scientific">Prosthecochloris ethylica</name>
    <dbReference type="NCBI Taxonomy" id="2743976"/>
    <lineage>
        <taxon>Bacteria</taxon>
        <taxon>Pseudomonadati</taxon>
        <taxon>Chlorobiota</taxon>
        <taxon>Chlorobiia</taxon>
        <taxon>Chlorobiales</taxon>
        <taxon>Chlorobiaceae</taxon>
        <taxon>Prosthecochloris</taxon>
    </lineage>
</organism>
<name>A0ABR9XQ01_9CHLB</name>
<dbReference type="PANTHER" id="PTHR43133">
    <property type="entry name" value="RNA POLYMERASE ECF-TYPE SIGMA FACTO"/>
    <property type="match status" value="1"/>
</dbReference>
<accession>A0ABR9XQ01</accession>
<keyword evidence="8" id="KW-1185">Reference proteome</keyword>
<dbReference type="RefSeq" id="WP_114606965.1">
    <property type="nucleotide sequence ID" value="NZ_JABVZQ010000004.1"/>
</dbReference>
<dbReference type="CDD" id="cd06171">
    <property type="entry name" value="Sigma70_r4"/>
    <property type="match status" value="1"/>
</dbReference>
<dbReference type="PANTHER" id="PTHR43133:SF51">
    <property type="entry name" value="RNA POLYMERASE SIGMA FACTOR"/>
    <property type="match status" value="1"/>
</dbReference>
<evidence type="ECO:0000256" key="4">
    <source>
        <dbReference type="ARBA" id="ARBA00023163"/>
    </source>
</evidence>
<keyword evidence="3" id="KW-0731">Sigma factor</keyword>
<evidence type="ECO:0000313" key="8">
    <source>
        <dbReference type="Proteomes" id="UP000619838"/>
    </source>
</evidence>
<dbReference type="InterPro" id="IPR036388">
    <property type="entry name" value="WH-like_DNA-bd_sf"/>
</dbReference>
<feature type="domain" description="RNA polymerase sigma factor 70 region 4 type 2" evidence="6">
    <location>
        <begin position="119"/>
        <end position="166"/>
    </location>
</feature>
<feature type="domain" description="RNA polymerase sigma-70 region 2" evidence="5">
    <location>
        <begin position="24"/>
        <end position="89"/>
    </location>
</feature>
<keyword evidence="2" id="KW-0805">Transcription regulation</keyword>
<dbReference type="Pfam" id="PF04542">
    <property type="entry name" value="Sigma70_r2"/>
    <property type="match status" value="1"/>
</dbReference>
<keyword evidence="4" id="KW-0804">Transcription</keyword>
<evidence type="ECO:0000259" key="6">
    <source>
        <dbReference type="Pfam" id="PF08281"/>
    </source>
</evidence>
<dbReference type="Gene3D" id="1.10.1740.10">
    <property type="match status" value="1"/>
</dbReference>
<evidence type="ECO:0000259" key="5">
    <source>
        <dbReference type="Pfam" id="PF04542"/>
    </source>
</evidence>
<comment type="similarity">
    <text evidence="1">Belongs to the sigma-70 factor family. ECF subfamily.</text>
</comment>
<dbReference type="InterPro" id="IPR039425">
    <property type="entry name" value="RNA_pol_sigma-70-like"/>
</dbReference>
<evidence type="ECO:0000313" key="7">
    <source>
        <dbReference type="EMBL" id="MBF0635962.1"/>
    </source>
</evidence>
<evidence type="ECO:0000256" key="2">
    <source>
        <dbReference type="ARBA" id="ARBA00023015"/>
    </source>
</evidence>
<dbReference type="InterPro" id="IPR013325">
    <property type="entry name" value="RNA_pol_sigma_r2"/>
</dbReference>
<dbReference type="InterPro" id="IPR014284">
    <property type="entry name" value="RNA_pol_sigma-70_dom"/>
</dbReference>
<gene>
    <name evidence="7" type="ORF">INT08_02020</name>
</gene>
<dbReference type="InterPro" id="IPR007627">
    <property type="entry name" value="RNA_pol_sigma70_r2"/>
</dbReference>
<sequence length="181" mass="21239">MPEIDLDISQRFRKGDLDALREIVSSYQHTMFRIGLKLLGNPDDAKDFAQDVFLHAWQKRDKYDSARPFQPWFFQLAFNLGRGKLRRRKFTVTSEHVEPDPVEQTAETLLIEQEERSTVQELLEQLKPDYRECLLLRFEADLKLEEIAEALDIPVGTVKTRLRRGLIAFKQLYTTTRGAER</sequence>
<dbReference type="EMBL" id="JADGII010000002">
    <property type="protein sequence ID" value="MBF0635962.1"/>
    <property type="molecule type" value="Genomic_DNA"/>
</dbReference>